<keyword evidence="1" id="KW-0255">Endonuclease</keyword>
<gene>
    <name evidence="1" type="ORF">SAMN06297397_1617</name>
</gene>
<keyword evidence="2" id="KW-1185">Reference proteome</keyword>
<evidence type="ECO:0000313" key="2">
    <source>
        <dbReference type="Proteomes" id="UP000192328"/>
    </source>
</evidence>
<keyword evidence="1" id="KW-0378">Hydrolase</keyword>
<accession>A0AC61PLJ0</accession>
<name>A0AC61PLJ0_9FIRM</name>
<reference evidence="1" key="1">
    <citation type="submission" date="2017-04" db="EMBL/GenBank/DDBJ databases">
        <authorList>
            <person name="Varghese N."/>
            <person name="Submissions S."/>
        </authorList>
    </citation>
    <scope>NUCLEOTIDE SEQUENCE</scope>
    <source>
        <strain evidence="1">WTE2008</strain>
    </source>
</reference>
<organism evidence="1 2">
    <name type="scientific">Aristaeella lactis</name>
    <dbReference type="NCBI Taxonomy" id="3046383"/>
    <lineage>
        <taxon>Bacteria</taxon>
        <taxon>Bacillati</taxon>
        <taxon>Bacillota</taxon>
        <taxon>Clostridia</taxon>
        <taxon>Eubacteriales</taxon>
        <taxon>Aristaeellaceae</taxon>
        <taxon>Aristaeella</taxon>
    </lineage>
</organism>
<keyword evidence="1" id="KW-0540">Nuclease</keyword>
<proteinExistence type="predicted"/>
<dbReference type="Proteomes" id="UP000192328">
    <property type="component" value="Unassembled WGS sequence"/>
</dbReference>
<protein>
    <submittedName>
        <fullName evidence="1">Endonuclease</fullName>
    </submittedName>
</protein>
<comment type="caution">
    <text evidence="1">The sequence shown here is derived from an EMBL/GenBank/DDBJ whole genome shotgun (WGS) entry which is preliminary data.</text>
</comment>
<evidence type="ECO:0000313" key="1">
    <source>
        <dbReference type="EMBL" id="SMC59312.1"/>
    </source>
</evidence>
<dbReference type="EMBL" id="FWXZ01000002">
    <property type="protein sequence ID" value="SMC59312.1"/>
    <property type="molecule type" value="Genomic_DNA"/>
</dbReference>
<sequence length="92" mass="10937">MNTYYVYMMASNNNHALYIGVTNNLPRRVYEHKTGILAGFTEKYNVHKLVWCESCHDIKSAIAREKQLKRWSRSKKEMLINKMNPEWADLSR</sequence>